<feature type="domain" description="HTH cro/C1-type" evidence="1">
    <location>
        <begin position="9"/>
        <end position="63"/>
    </location>
</feature>
<dbReference type="SMART" id="SM00530">
    <property type="entry name" value="HTH_XRE"/>
    <property type="match status" value="1"/>
</dbReference>
<dbReference type="SUPFAM" id="SSF47413">
    <property type="entry name" value="lambda repressor-like DNA-binding domains"/>
    <property type="match status" value="1"/>
</dbReference>
<dbReference type="Pfam" id="PF01381">
    <property type="entry name" value="HTH_3"/>
    <property type="match status" value="1"/>
</dbReference>
<protein>
    <submittedName>
        <fullName evidence="2">Transcriptional regulator with XRE-family HTH domain</fullName>
    </submittedName>
</protein>
<dbReference type="Proteomes" id="UP000541583">
    <property type="component" value="Unassembled WGS sequence"/>
</dbReference>
<dbReference type="InterPro" id="IPR010982">
    <property type="entry name" value="Lambda_DNA-bd_dom_sf"/>
</dbReference>
<dbReference type="PROSITE" id="PS50943">
    <property type="entry name" value="HTH_CROC1"/>
    <property type="match status" value="1"/>
</dbReference>
<comment type="caution">
    <text evidence="2">The sequence shown here is derived from an EMBL/GenBank/DDBJ whole genome shotgun (WGS) entry which is preliminary data.</text>
</comment>
<dbReference type="EMBL" id="JACHCB010000001">
    <property type="protein sequence ID" value="MBB6107763.1"/>
    <property type="molecule type" value="Genomic_DNA"/>
</dbReference>
<proteinExistence type="predicted"/>
<gene>
    <name evidence="2" type="ORF">HDF23_000493</name>
</gene>
<evidence type="ECO:0000259" key="1">
    <source>
        <dbReference type="PROSITE" id="PS50943"/>
    </source>
</evidence>
<organism evidence="2 3">
    <name type="scientific">Mucilaginibacter lappiensis</name>
    <dbReference type="NCBI Taxonomy" id="354630"/>
    <lineage>
        <taxon>Bacteria</taxon>
        <taxon>Pseudomonadati</taxon>
        <taxon>Bacteroidota</taxon>
        <taxon>Sphingobacteriia</taxon>
        <taxon>Sphingobacteriales</taxon>
        <taxon>Sphingobacteriaceae</taxon>
        <taxon>Mucilaginibacter</taxon>
    </lineage>
</organism>
<dbReference type="CDD" id="cd00093">
    <property type="entry name" value="HTH_XRE"/>
    <property type="match status" value="1"/>
</dbReference>
<dbReference type="InterPro" id="IPR001387">
    <property type="entry name" value="Cro/C1-type_HTH"/>
</dbReference>
<reference evidence="2 3" key="1">
    <citation type="submission" date="2020-08" db="EMBL/GenBank/DDBJ databases">
        <title>Genomic Encyclopedia of Type Strains, Phase IV (KMG-V): Genome sequencing to study the core and pangenomes of soil and plant-associated prokaryotes.</title>
        <authorList>
            <person name="Whitman W."/>
        </authorList>
    </citation>
    <scope>NUCLEOTIDE SEQUENCE [LARGE SCALE GENOMIC DNA]</scope>
    <source>
        <strain evidence="2 3">ANJLi2</strain>
    </source>
</reference>
<dbReference type="RefSeq" id="WP_076369717.1">
    <property type="nucleotide sequence ID" value="NZ_FTMG01000001.1"/>
</dbReference>
<sequence length="70" mass="7737">MSKTTYNRIKSVLAEKGKSNIDLADSLNITPETVSSWCTNSAQPSIKRLFEVANILDVDARDLLISTKHS</sequence>
<dbReference type="Gene3D" id="1.10.260.40">
    <property type="entry name" value="lambda repressor-like DNA-binding domains"/>
    <property type="match status" value="1"/>
</dbReference>
<name>A0ABR6PDD6_9SPHI</name>
<accession>A0ABR6PDD6</accession>
<keyword evidence="3" id="KW-1185">Reference proteome</keyword>
<evidence type="ECO:0000313" key="3">
    <source>
        <dbReference type="Proteomes" id="UP000541583"/>
    </source>
</evidence>
<evidence type="ECO:0000313" key="2">
    <source>
        <dbReference type="EMBL" id="MBB6107763.1"/>
    </source>
</evidence>